<keyword evidence="1" id="KW-0812">Transmembrane</keyword>
<organism evidence="2 3">
    <name type="scientific">Roseateles asaccharophilus</name>
    <dbReference type="NCBI Taxonomy" id="582607"/>
    <lineage>
        <taxon>Bacteria</taxon>
        <taxon>Pseudomonadati</taxon>
        <taxon>Pseudomonadota</taxon>
        <taxon>Betaproteobacteria</taxon>
        <taxon>Burkholderiales</taxon>
        <taxon>Sphaerotilaceae</taxon>
        <taxon>Roseateles</taxon>
    </lineage>
</organism>
<dbReference type="Proteomes" id="UP000295357">
    <property type="component" value="Unassembled WGS sequence"/>
</dbReference>
<gene>
    <name evidence="2" type="ORF">DFR39_10882</name>
</gene>
<feature type="transmembrane region" description="Helical" evidence="1">
    <location>
        <begin position="43"/>
        <end position="66"/>
    </location>
</feature>
<dbReference type="InterPro" id="IPR026267">
    <property type="entry name" value="YgjV"/>
</dbReference>
<accession>A0A4R6MYI4</accession>
<evidence type="ECO:0000313" key="3">
    <source>
        <dbReference type="Proteomes" id="UP000295357"/>
    </source>
</evidence>
<dbReference type="AlphaFoldDB" id="A0A4R6MYI4"/>
<keyword evidence="1" id="KW-0472">Membrane</keyword>
<reference evidence="2 3" key="1">
    <citation type="submission" date="2019-03" db="EMBL/GenBank/DDBJ databases">
        <title>Genomic Encyclopedia of Type Strains, Phase IV (KMG-IV): sequencing the most valuable type-strain genomes for metagenomic binning, comparative biology and taxonomic classification.</title>
        <authorList>
            <person name="Goeker M."/>
        </authorList>
    </citation>
    <scope>NUCLEOTIDE SEQUENCE [LARGE SCALE GENOMIC DNA]</scope>
    <source>
        <strain evidence="2 3">DSM 25082</strain>
    </source>
</reference>
<dbReference type="RefSeq" id="WP_133604735.1">
    <property type="nucleotide sequence ID" value="NZ_JAUFPJ010000009.1"/>
</dbReference>
<sequence>MPTITDLLSPAQLAGYAAFLLGLLCFGQTDDRRFKLFMALECLAYALHFAMLGHPSAAASSLVSLARSMAAIRWRRPAVGVFFIALGLGMGYALYSGWLSMLPILASCIGTFSLFFLHGLAMRMLMLVGTTLWLVNNVCVGSVGGVLLEASLLSMNLWTISRLWRRQRRSS</sequence>
<name>A0A4R6MYI4_9BURK</name>
<keyword evidence="1" id="KW-1133">Transmembrane helix</keyword>
<dbReference type="InterPro" id="IPR019629">
    <property type="entry name" value="Uncharacterised_HI1736/YgjV"/>
</dbReference>
<protein>
    <submittedName>
        <fullName evidence="2">Inner membrane protein</fullName>
    </submittedName>
</protein>
<dbReference type="EMBL" id="SNXE01000008">
    <property type="protein sequence ID" value="TDP06614.1"/>
    <property type="molecule type" value="Genomic_DNA"/>
</dbReference>
<evidence type="ECO:0000256" key="1">
    <source>
        <dbReference type="SAM" id="Phobius"/>
    </source>
</evidence>
<evidence type="ECO:0000313" key="2">
    <source>
        <dbReference type="EMBL" id="TDP06614.1"/>
    </source>
</evidence>
<dbReference type="OrthoDB" id="7858522at2"/>
<comment type="caution">
    <text evidence="2">The sequence shown here is derived from an EMBL/GenBank/DDBJ whole genome shotgun (WGS) entry which is preliminary data.</text>
</comment>
<feature type="transmembrane region" description="Helical" evidence="1">
    <location>
        <begin position="133"/>
        <end position="158"/>
    </location>
</feature>
<dbReference type="Pfam" id="PF10688">
    <property type="entry name" value="Imp-YgjV"/>
    <property type="match status" value="1"/>
</dbReference>
<keyword evidence="3" id="KW-1185">Reference proteome</keyword>
<feature type="transmembrane region" description="Helical" evidence="1">
    <location>
        <begin position="78"/>
        <end position="95"/>
    </location>
</feature>
<feature type="transmembrane region" description="Helical" evidence="1">
    <location>
        <begin position="101"/>
        <end position="121"/>
    </location>
</feature>
<proteinExistence type="predicted"/>
<dbReference type="PIRSF" id="PIRSF011443">
    <property type="entry name" value="YgjV"/>
    <property type="match status" value="1"/>
</dbReference>